<dbReference type="OrthoDB" id="4062651at2759"/>
<evidence type="ECO:0000313" key="4">
    <source>
        <dbReference type="Proteomes" id="UP000789342"/>
    </source>
</evidence>
<organism evidence="3 4">
    <name type="scientific">Acaulospora morrowiae</name>
    <dbReference type="NCBI Taxonomy" id="94023"/>
    <lineage>
        <taxon>Eukaryota</taxon>
        <taxon>Fungi</taxon>
        <taxon>Fungi incertae sedis</taxon>
        <taxon>Mucoromycota</taxon>
        <taxon>Glomeromycotina</taxon>
        <taxon>Glomeromycetes</taxon>
        <taxon>Diversisporales</taxon>
        <taxon>Acaulosporaceae</taxon>
        <taxon>Acaulospora</taxon>
    </lineage>
</organism>
<protein>
    <submittedName>
        <fullName evidence="3">11934_t:CDS:1</fullName>
    </submittedName>
</protein>
<feature type="region of interest" description="Disordered" evidence="1">
    <location>
        <begin position="127"/>
        <end position="230"/>
    </location>
</feature>
<evidence type="ECO:0000256" key="1">
    <source>
        <dbReference type="SAM" id="MobiDB-lite"/>
    </source>
</evidence>
<feature type="region of interest" description="Disordered" evidence="1">
    <location>
        <begin position="467"/>
        <end position="495"/>
    </location>
</feature>
<feature type="region of interest" description="Disordered" evidence="1">
    <location>
        <begin position="277"/>
        <end position="400"/>
    </location>
</feature>
<feature type="compositionally biased region" description="Polar residues" evidence="1">
    <location>
        <begin position="168"/>
        <end position="179"/>
    </location>
</feature>
<comment type="caution">
    <text evidence="3">The sequence shown here is derived from an EMBL/GenBank/DDBJ whole genome shotgun (WGS) entry which is preliminary data.</text>
</comment>
<feature type="compositionally biased region" description="Basic and acidic residues" evidence="1">
    <location>
        <begin position="180"/>
        <end position="191"/>
    </location>
</feature>
<feature type="compositionally biased region" description="Polar residues" evidence="1">
    <location>
        <begin position="216"/>
        <end position="230"/>
    </location>
</feature>
<dbReference type="EMBL" id="CAJVPV010011754">
    <property type="protein sequence ID" value="CAG8664097.1"/>
    <property type="molecule type" value="Genomic_DNA"/>
</dbReference>
<keyword evidence="2" id="KW-0812">Transmembrane</keyword>
<accession>A0A9N9EA46</accession>
<evidence type="ECO:0000313" key="3">
    <source>
        <dbReference type="EMBL" id="CAG8664097.1"/>
    </source>
</evidence>
<keyword evidence="2" id="KW-1133">Transmembrane helix</keyword>
<keyword evidence="4" id="KW-1185">Reference proteome</keyword>
<dbReference type="Proteomes" id="UP000789342">
    <property type="component" value="Unassembled WGS sequence"/>
</dbReference>
<dbReference type="AlphaFoldDB" id="A0A9N9EA46"/>
<reference evidence="3" key="1">
    <citation type="submission" date="2021-06" db="EMBL/GenBank/DDBJ databases">
        <authorList>
            <person name="Kallberg Y."/>
            <person name="Tangrot J."/>
            <person name="Rosling A."/>
        </authorList>
    </citation>
    <scope>NUCLEOTIDE SEQUENCE</scope>
    <source>
        <strain evidence="3">CL551</strain>
    </source>
</reference>
<feature type="transmembrane region" description="Helical" evidence="2">
    <location>
        <begin position="508"/>
        <end position="531"/>
    </location>
</feature>
<evidence type="ECO:0000256" key="2">
    <source>
        <dbReference type="SAM" id="Phobius"/>
    </source>
</evidence>
<feature type="compositionally biased region" description="Basic and acidic residues" evidence="1">
    <location>
        <begin position="428"/>
        <end position="443"/>
    </location>
</feature>
<feature type="compositionally biased region" description="Basic and acidic residues" evidence="1">
    <location>
        <begin position="127"/>
        <end position="154"/>
    </location>
</feature>
<proteinExistence type="predicted"/>
<feature type="non-terminal residue" evidence="3">
    <location>
        <position position="1"/>
    </location>
</feature>
<feature type="compositionally biased region" description="Polar residues" evidence="1">
    <location>
        <begin position="475"/>
        <end position="489"/>
    </location>
</feature>
<keyword evidence="2" id="KW-0472">Membrane</keyword>
<feature type="compositionally biased region" description="Basic residues" evidence="1">
    <location>
        <begin position="369"/>
        <end position="381"/>
    </location>
</feature>
<gene>
    <name evidence="3" type="ORF">AMORRO_LOCUS10536</name>
</gene>
<name>A0A9N9EA46_9GLOM</name>
<sequence length="539" mass="60784">DFIRVYLTKGLSTLNECIQNPSAVAVILGNMNFIRKERRFRFSVLFARPFGRMHDLETLEFSDINDAKGWVRFVVLDRRDGIELSIATHWFAKKLLPYSISKFDENTLTPETYNAFVEGILSDGSDVKIEPNEESFPKENGKHPEFKTNDKNDTSSEMESSPEHGESPTDQNSEFSDNSKSLDRDATKDEISSPVNKMSEIKNVSKGTLPLPEPTISETSSMSDLSPSAQQVFPSPVVKEEVGQVVSGEFEAQDNSSNQVQIKVEEQDESLIEIIETPKKRHRRTQRETYAYLNQLPKRRTRQQSQSEWNLSAEIVASSSSPSPSPKTQIEKSREDNYPQSNERNHIRNRGNSVRGQELNRGTGGYRRGSSRGMRRGRGRGRGREASKVLVGTRRSERHASKRTKIEFVNEYGLVTHIKTEEVDEHIHTSEISDGKSDDRGTMELDQPTTENEDETSWISSEVFDVQSEDDKESNVGSSGSRAVTNPRTSEPKGLWDSIKNSKFTPYLASYLMSITITIITTIFITALFGWSPFGSGGR</sequence>
<feature type="region of interest" description="Disordered" evidence="1">
    <location>
        <begin position="428"/>
        <end position="455"/>
    </location>
</feature>